<dbReference type="PROSITE" id="PS00218">
    <property type="entry name" value="AMINO_ACID_PERMEASE_1"/>
    <property type="match status" value="1"/>
</dbReference>
<feature type="transmembrane region" description="Helical" evidence="7">
    <location>
        <begin position="333"/>
        <end position="358"/>
    </location>
</feature>
<feature type="transmembrane region" description="Helical" evidence="7">
    <location>
        <begin position="159"/>
        <end position="180"/>
    </location>
</feature>
<reference evidence="9 10" key="1">
    <citation type="submission" date="2016-04" db="EMBL/GenBank/DDBJ databases">
        <title>Draft genome of Fonsecaea erecta CBS 125763.</title>
        <authorList>
            <person name="Weiss V.A."/>
            <person name="Vicente V.A."/>
            <person name="Raittz R.T."/>
            <person name="Moreno L.F."/>
            <person name="De Souza E.M."/>
            <person name="Pedrosa F.O."/>
            <person name="Steffens M.B."/>
            <person name="Faoro H."/>
            <person name="Tadra-Sfeir M.Z."/>
            <person name="Najafzadeh M.J."/>
            <person name="Felipe M.S."/>
            <person name="Teixeira M."/>
            <person name="Sun J."/>
            <person name="Xi L."/>
            <person name="Gomes R."/>
            <person name="De Azevedo C.M."/>
            <person name="Salgado C.G."/>
            <person name="Da Silva M.B."/>
            <person name="Nascimento M.F."/>
            <person name="Queiroz-Telles F."/>
            <person name="Attili D.S."/>
            <person name="Gorbushina A."/>
        </authorList>
    </citation>
    <scope>NUCLEOTIDE SEQUENCE [LARGE SCALE GENOMIC DNA]</scope>
    <source>
        <strain evidence="9 10">CBS 125763</strain>
    </source>
</reference>
<organism evidence="9 10">
    <name type="scientific">Fonsecaea erecta</name>
    <dbReference type="NCBI Taxonomy" id="1367422"/>
    <lineage>
        <taxon>Eukaryota</taxon>
        <taxon>Fungi</taxon>
        <taxon>Dikarya</taxon>
        <taxon>Ascomycota</taxon>
        <taxon>Pezizomycotina</taxon>
        <taxon>Eurotiomycetes</taxon>
        <taxon>Chaetothyriomycetidae</taxon>
        <taxon>Chaetothyriales</taxon>
        <taxon>Herpotrichiellaceae</taxon>
        <taxon>Fonsecaea</taxon>
    </lineage>
</organism>
<keyword evidence="5 7" id="KW-1133">Transmembrane helix</keyword>
<dbReference type="OrthoDB" id="3900342at2759"/>
<dbReference type="PANTHER" id="PTHR43341:SF21">
    <property type="entry name" value="GENERAL AMINO ACID PERMEASE-RELATED"/>
    <property type="match status" value="1"/>
</dbReference>
<dbReference type="PANTHER" id="PTHR43341">
    <property type="entry name" value="AMINO ACID PERMEASE"/>
    <property type="match status" value="1"/>
</dbReference>
<evidence type="ECO:0000256" key="2">
    <source>
        <dbReference type="ARBA" id="ARBA00022448"/>
    </source>
</evidence>
<comment type="caution">
    <text evidence="9">The sequence shown here is derived from an EMBL/GenBank/DDBJ whole genome shotgun (WGS) entry which is preliminary data.</text>
</comment>
<evidence type="ECO:0000256" key="1">
    <source>
        <dbReference type="ARBA" id="ARBA00004141"/>
    </source>
</evidence>
<dbReference type="InterPro" id="IPR004841">
    <property type="entry name" value="AA-permease/SLC12A_dom"/>
</dbReference>
<feature type="transmembrane region" description="Helical" evidence="7">
    <location>
        <begin position="192"/>
        <end position="219"/>
    </location>
</feature>
<dbReference type="Gene3D" id="1.20.1740.10">
    <property type="entry name" value="Amino acid/polyamine transporter I"/>
    <property type="match status" value="1"/>
</dbReference>
<keyword evidence="4" id="KW-0029">Amino-acid transport</keyword>
<dbReference type="PIRSF" id="PIRSF006060">
    <property type="entry name" value="AA_transporter"/>
    <property type="match status" value="1"/>
</dbReference>
<dbReference type="GeneID" id="30015292"/>
<evidence type="ECO:0000256" key="5">
    <source>
        <dbReference type="ARBA" id="ARBA00022989"/>
    </source>
</evidence>
<dbReference type="RefSeq" id="XP_018688043.1">
    <property type="nucleotide sequence ID" value="XM_018842630.1"/>
</dbReference>
<keyword evidence="10" id="KW-1185">Reference proteome</keyword>
<dbReference type="Proteomes" id="UP000078343">
    <property type="component" value="Unassembled WGS sequence"/>
</dbReference>
<dbReference type="FunFam" id="1.20.1740.10:FF:000001">
    <property type="entry name" value="Amino acid permease"/>
    <property type="match status" value="1"/>
</dbReference>
<keyword evidence="6 7" id="KW-0472">Membrane</keyword>
<name>A0A178Z5D3_9EURO</name>
<dbReference type="STRING" id="1367422.A0A178Z5D3"/>
<comment type="subcellular location">
    <subcellularLocation>
        <location evidence="1">Membrane</location>
        <topology evidence="1">Multi-pass membrane protein</topology>
    </subcellularLocation>
</comment>
<dbReference type="Pfam" id="PF00324">
    <property type="entry name" value="AA_permease"/>
    <property type="match status" value="1"/>
</dbReference>
<evidence type="ECO:0000256" key="6">
    <source>
        <dbReference type="ARBA" id="ARBA00023136"/>
    </source>
</evidence>
<feature type="transmembrane region" description="Helical" evidence="7">
    <location>
        <begin position="239"/>
        <end position="260"/>
    </location>
</feature>
<evidence type="ECO:0000256" key="3">
    <source>
        <dbReference type="ARBA" id="ARBA00022692"/>
    </source>
</evidence>
<feature type="transmembrane region" description="Helical" evidence="7">
    <location>
        <begin position="280"/>
        <end position="299"/>
    </location>
</feature>
<dbReference type="GO" id="GO:0016020">
    <property type="term" value="C:membrane"/>
    <property type="evidence" value="ECO:0007669"/>
    <property type="project" value="UniProtKB-SubCell"/>
</dbReference>
<keyword evidence="2" id="KW-0813">Transport</keyword>
<feature type="transmembrane region" description="Helical" evidence="7">
    <location>
        <begin position="53"/>
        <end position="75"/>
    </location>
</feature>
<proteinExistence type="predicted"/>
<gene>
    <name evidence="9" type="ORF">AYL99_11124</name>
</gene>
<evidence type="ECO:0000256" key="4">
    <source>
        <dbReference type="ARBA" id="ARBA00022970"/>
    </source>
</evidence>
<dbReference type="GO" id="GO:0015171">
    <property type="term" value="F:amino acid transmembrane transporter activity"/>
    <property type="evidence" value="ECO:0007669"/>
    <property type="project" value="TreeGrafter"/>
</dbReference>
<feature type="transmembrane region" description="Helical" evidence="7">
    <location>
        <begin position="378"/>
        <end position="397"/>
    </location>
</feature>
<feature type="transmembrane region" description="Helical" evidence="7">
    <location>
        <begin position="81"/>
        <end position="111"/>
    </location>
</feature>
<sequence length="546" mass="58829">MEKIVAEPVFADMKDNDSEQVEEHGDILTGELRLNHGGRGATHRGLRNYQVNMIGFCGGIGVGLFVGTGAAYAKAGPAGLFLAYVIVGSVLWCTIQSIAEIAALFPVAGSFPHWATRFIDPAVGFSLALSYGYCRMISIASEVSAAAIVVSYWTDITPAVVISVGLALILAVNLMPVRWYGETEVFGGAVKVTCFIGLIFTAIVITAGGTGKPAIGFRYWNNPGPWTDYAGITGPTGHFLGFLSAFVNAAFSFIGIETFVVASAESVNPHRAIPKAARNVSIRIAFFYITGAFLIGLIVDPRNPDLISGSGNANSSPWVIAIKEAGITALPSIVNACILISAWSAGNSYCWVGSRILVAMTTDRQLPQIFGRVNTRGVPYLAVVVAWLFGPLAYLSLGSGGASLAFGWFQNLSTLAGLIAWAVMCFTYIRFYAAVKAQGLDRSTFPMKSMFQPFLAWWGFIGATVIALITGFPVFLKGHWNTSDFVASYIGIPIFFVPLFAWKFSNKTKWVRASEVDLWVGRLVEGEIVDPPQPTSRFDRLVEMII</sequence>
<evidence type="ECO:0000313" key="9">
    <source>
        <dbReference type="EMBL" id="OAP54676.1"/>
    </source>
</evidence>
<evidence type="ECO:0000256" key="7">
    <source>
        <dbReference type="SAM" id="Phobius"/>
    </source>
</evidence>
<evidence type="ECO:0000259" key="8">
    <source>
        <dbReference type="Pfam" id="PF00324"/>
    </source>
</evidence>
<dbReference type="EMBL" id="LVYI01000013">
    <property type="protein sequence ID" value="OAP54676.1"/>
    <property type="molecule type" value="Genomic_DNA"/>
</dbReference>
<dbReference type="InterPro" id="IPR050524">
    <property type="entry name" value="APC_YAT"/>
</dbReference>
<evidence type="ECO:0000313" key="10">
    <source>
        <dbReference type="Proteomes" id="UP000078343"/>
    </source>
</evidence>
<accession>A0A178Z5D3</accession>
<dbReference type="InterPro" id="IPR004840">
    <property type="entry name" value="Amino_acid_permease_CS"/>
</dbReference>
<feature type="transmembrane region" description="Helical" evidence="7">
    <location>
        <begin position="409"/>
        <end position="433"/>
    </location>
</feature>
<protein>
    <recommendedName>
        <fullName evidence="8">Amino acid permease/ SLC12A domain-containing protein</fullName>
    </recommendedName>
</protein>
<keyword evidence="3 7" id="KW-0812">Transmembrane</keyword>
<feature type="transmembrane region" description="Helical" evidence="7">
    <location>
        <begin position="486"/>
        <end position="504"/>
    </location>
</feature>
<feature type="transmembrane region" description="Helical" evidence="7">
    <location>
        <begin position="454"/>
        <end position="474"/>
    </location>
</feature>
<dbReference type="AlphaFoldDB" id="A0A178Z5D3"/>
<feature type="domain" description="Amino acid permease/ SLC12A" evidence="8">
    <location>
        <begin position="51"/>
        <end position="509"/>
    </location>
</feature>